<dbReference type="GeneID" id="98319486"/>
<protein>
    <submittedName>
        <fullName evidence="7">FAD-dependent pyridine nucleotide-disulfide oxidoreductase</fullName>
    </submittedName>
</protein>
<name>A0A0R1VVZ7_9LACO</name>
<evidence type="ECO:0000259" key="6">
    <source>
        <dbReference type="Pfam" id="PF13192"/>
    </source>
</evidence>
<dbReference type="Gene3D" id="3.50.50.60">
    <property type="entry name" value="FAD/NAD(P)-binding domain"/>
    <property type="match status" value="2"/>
</dbReference>
<dbReference type="AlphaFoldDB" id="A0A0R1VVZ7"/>
<dbReference type="InterPro" id="IPR023753">
    <property type="entry name" value="FAD/NAD-binding_dom"/>
</dbReference>
<evidence type="ECO:0000256" key="2">
    <source>
        <dbReference type="ARBA" id="ARBA00011738"/>
    </source>
</evidence>
<dbReference type="PATRIC" id="fig|1423750.3.peg.1521"/>
<feature type="domain" description="Thioredoxin-like fold" evidence="6">
    <location>
        <begin position="472"/>
        <end position="543"/>
    </location>
</feature>
<dbReference type="PRINTS" id="PR00469">
    <property type="entry name" value="PNDRDTASEII"/>
</dbReference>
<dbReference type="Pfam" id="PF13192">
    <property type="entry name" value="Thioredoxin_3"/>
    <property type="match status" value="1"/>
</dbReference>
<organism evidence="7 8">
    <name type="scientific">Liquorilactobacillus ghanensis DSM 18630</name>
    <dbReference type="NCBI Taxonomy" id="1423750"/>
    <lineage>
        <taxon>Bacteria</taxon>
        <taxon>Bacillati</taxon>
        <taxon>Bacillota</taxon>
        <taxon>Bacilli</taxon>
        <taxon>Lactobacillales</taxon>
        <taxon>Lactobacillaceae</taxon>
        <taxon>Liquorilactobacillus</taxon>
    </lineage>
</organism>
<dbReference type="InterPro" id="IPR036188">
    <property type="entry name" value="FAD/NAD-bd_sf"/>
</dbReference>
<dbReference type="RefSeq" id="WP_057872204.1">
    <property type="nucleotide sequence ID" value="NZ_AZGB01000018.1"/>
</dbReference>
<dbReference type="Pfam" id="PF07992">
    <property type="entry name" value="Pyr_redox_2"/>
    <property type="match status" value="1"/>
</dbReference>
<gene>
    <name evidence="7" type="ORF">FC89_GL001482</name>
</gene>
<dbReference type="EMBL" id="AZGB01000018">
    <property type="protein sequence ID" value="KRM05772.1"/>
    <property type="molecule type" value="Genomic_DNA"/>
</dbReference>
<dbReference type="CDD" id="cd02974">
    <property type="entry name" value="AhpF_NTD_N"/>
    <property type="match status" value="1"/>
</dbReference>
<dbReference type="Proteomes" id="UP000051451">
    <property type="component" value="Unassembled WGS sequence"/>
</dbReference>
<dbReference type="InterPro" id="IPR036249">
    <property type="entry name" value="Thioredoxin-like_sf"/>
</dbReference>
<dbReference type="SUPFAM" id="SSF51905">
    <property type="entry name" value="FAD/NAD(P)-binding domain"/>
    <property type="match status" value="1"/>
</dbReference>
<comment type="cofactor">
    <cofactor evidence="1">
        <name>FAD</name>
        <dbReference type="ChEBI" id="CHEBI:57692"/>
    </cofactor>
</comment>
<sequence length="553" mass="59990">MADKKIYDTVIIGAGPAGLSAAIYAGRATMDTLVIEADQVGGQVTTTSVVWNYPAVEKIDGTALMNQMQQQAADFGVQIVHDQITGYELKGDTKVLHGQYDYYARSVIIAAGAKPRELNFPGEKQFRGHGIAFCSTCDGELFTGMQIFVIGGGYAAAEEADYLTRYAKHVTVISREAAFTCAPLTAARALNNPKVDVKFNTEIVRVTGKDYLETAVFKNNQTGKEFSYQPDPNEQTFGIFIYVGTQPATAGLTAELDHDKRGYLKVNSALETNLPGVFAAGDIVVKPLRQIVTAASDGAVAATSAEHYVTALKQRLQIPVERRDKPAAQPVGQTTKLAEATATPIAHQGKWFAAKLQQQLKSIFARLTKKVTLQVLSDDSQKSQELQSFVKEFCELDQHFDYQIQPAASDETFLPRLELLDQQLQPTGISFAGVPTGHELNSLVLAIYNLAGPGQEMDPALIARIKALPALKIKIGVALTCHFCPDVVAACQHMAVINPNISAEMLDLQLFPQLRQEKHIMSVPATMIADQPVIFGSQTAEQLVTACEQAAVK</sequence>
<dbReference type="OrthoDB" id="9806179at2"/>
<evidence type="ECO:0000256" key="1">
    <source>
        <dbReference type="ARBA" id="ARBA00001974"/>
    </source>
</evidence>
<dbReference type="SUPFAM" id="SSF52833">
    <property type="entry name" value="Thioredoxin-like"/>
    <property type="match status" value="2"/>
</dbReference>
<comment type="subunit">
    <text evidence="2">Homodimer.</text>
</comment>
<dbReference type="GO" id="GO:0016491">
    <property type="term" value="F:oxidoreductase activity"/>
    <property type="evidence" value="ECO:0007669"/>
    <property type="project" value="UniProtKB-KW"/>
</dbReference>
<evidence type="ECO:0000313" key="8">
    <source>
        <dbReference type="Proteomes" id="UP000051451"/>
    </source>
</evidence>
<keyword evidence="4" id="KW-0560">Oxidoreductase</keyword>
<evidence type="ECO:0000256" key="3">
    <source>
        <dbReference type="ARBA" id="ARBA00022630"/>
    </source>
</evidence>
<dbReference type="STRING" id="1423750.FC89_GL001482"/>
<keyword evidence="8" id="KW-1185">Reference proteome</keyword>
<comment type="caution">
    <text evidence="7">The sequence shown here is derived from an EMBL/GenBank/DDBJ whole genome shotgun (WGS) entry which is preliminary data.</text>
</comment>
<evidence type="ECO:0000313" key="7">
    <source>
        <dbReference type="EMBL" id="KRM05772.1"/>
    </source>
</evidence>
<dbReference type="InterPro" id="IPR050097">
    <property type="entry name" value="Ferredoxin-NADP_redctase_2"/>
</dbReference>
<accession>A0A0R1VVZ7</accession>
<evidence type="ECO:0000256" key="4">
    <source>
        <dbReference type="ARBA" id="ARBA00023002"/>
    </source>
</evidence>
<reference evidence="7 8" key="1">
    <citation type="journal article" date="2015" name="Genome Announc.">
        <title>Expanding the biotechnology potential of lactobacilli through comparative genomics of 213 strains and associated genera.</title>
        <authorList>
            <person name="Sun Z."/>
            <person name="Harris H.M."/>
            <person name="McCann A."/>
            <person name="Guo C."/>
            <person name="Argimon S."/>
            <person name="Zhang W."/>
            <person name="Yang X."/>
            <person name="Jeffery I.B."/>
            <person name="Cooney J.C."/>
            <person name="Kagawa T.F."/>
            <person name="Liu W."/>
            <person name="Song Y."/>
            <person name="Salvetti E."/>
            <person name="Wrobel A."/>
            <person name="Rasinkangas P."/>
            <person name="Parkhill J."/>
            <person name="Rea M.C."/>
            <person name="O'Sullivan O."/>
            <person name="Ritari J."/>
            <person name="Douillard F.P."/>
            <person name="Paul Ross R."/>
            <person name="Yang R."/>
            <person name="Briner A.E."/>
            <person name="Felis G.E."/>
            <person name="de Vos W.M."/>
            <person name="Barrangou R."/>
            <person name="Klaenhammer T.R."/>
            <person name="Caufield P.W."/>
            <person name="Cui Y."/>
            <person name="Zhang H."/>
            <person name="O'Toole P.W."/>
        </authorList>
    </citation>
    <scope>NUCLEOTIDE SEQUENCE [LARGE SCALE GENOMIC DNA]</scope>
    <source>
        <strain evidence="7 8">DSM 18630</strain>
    </source>
</reference>
<evidence type="ECO:0000259" key="5">
    <source>
        <dbReference type="Pfam" id="PF07992"/>
    </source>
</evidence>
<dbReference type="InterPro" id="IPR012336">
    <property type="entry name" value="Thioredoxin-like_fold"/>
</dbReference>
<proteinExistence type="predicted"/>
<dbReference type="Gene3D" id="3.40.30.80">
    <property type="match status" value="1"/>
</dbReference>
<feature type="domain" description="FAD/NAD(P)-binding" evidence="5">
    <location>
        <begin position="7"/>
        <end position="298"/>
    </location>
</feature>
<dbReference type="PRINTS" id="PR00368">
    <property type="entry name" value="FADPNR"/>
</dbReference>
<dbReference type="PANTHER" id="PTHR48105">
    <property type="entry name" value="THIOREDOXIN REDUCTASE 1-RELATED-RELATED"/>
    <property type="match status" value="1"/>
</dbReference>
<keyword evidence="3" id="KW-0285">Flavoprotein</keyword>
<dbReference type="InterPro" id="IPR044142">
    <property type="entry name" value="AhpF_NTD_N"/>
</dbReference>